<dbReference type="GO" id="GO:0006567">
    <property type="term" value="P:L-threonine catabolic process"/>
    <property type="evidence" value="ECO:0007669"/>
    <property type="project" value="TreeGrafter"/>
</dbReference>
<dbReference type="PATRIC" id="fig|1245469.3.peg.1793"/>
<keyword evidence="7" id="KW-1185">Reference proteome</keyword>
<dbReference type="InterPro" id="IPR036052">
    <property type="entry name" value="TrpB-like_PALP_sf"/>
</dbReference>
<proteinExistence type="inferred from homology"/>
<reference evidence="6 7" key="1">
    <citation type="journal article" date="2013" name="Appl. Environ. Microbiol.">
        <title>Genome analysis suggests that the soil oligotrophic bacterium Agromonas oligotrophica (Bradyrhizobium oligotrophicum) is a nitrogen-fixing symbiont of Aeschynomene indica.</title>
        <authorList>
            <person name="Okubo T."/>
            <person name="Fukushima S."/>
            <person name="Itakura M."/>
            <person name="Oshima K."/>
            <person name="Longtonglang A."/>
            <person name="Teaumroong N."/>
            <person name="Mitsui H."/>
            <person name="Hattori M."/>
            <person name="Hattori R."/>
            <person name="Hattori T."/>
            <person name="Minamisawa K."/>
        </authorList>
    </citation>
    <scope>NUCLEOTIDE SEQUENCE [LARGE SCALE GENOMIC DNA]</scope>
    <source>
        <strain evidence="6 7">S58</strain>
    </source>
</reference>
<dbReference type="NCBIfam" id="NF006094">
    <property type="entry name" value="PRK08246.1"/>
    <property type="match status" value="1"/>
</dbReference>
<dbReference type="STRING" id="1245469.S58_17600"/>
<dbReference type="GO" id="GO:0009097">
    <property type="term" value="P:isoleucine biosynthetic process"/>
    <property type="evidence" value="ECO:0007669"/>
    <property type="project" value="TreeGrafter"/>
</dbReference>
<sequence length="310" mass="32098">MTRQRIAATYELIEPHVRHTPLITVEGGEFSLPCSPLRLKLEFMQHGGSFKARGAFANLLTRDVPDAGVVAASGGNHGVAVALAAQRLGLRAAIFVPSIASPSKIDLIKRFGAEIHVGGDRYADALAASERHVADSGAMPIHAFDQPETMLGQGSVGLEIERDADDIDTLLVAVGGGGLIGGIAAWYEGRVKVVAVESDGAPTLRDALAAGRPVDAPAGGIAADSLAPRQIGARVFPIVQRFAAPEVVIVSDDDIRAAQHALWAALRVVTEPGGAAAFAALLSGAYHPSPSERVAVLICGANTTAVDFES</sequence>
<name>M4Z494_9BRAD</name>
<comment type="similarity">
    <text evidence="2">Belongs to the serine/threonine dehydratase family.</text>
</comment>
<evidence type="ECO:0000256" key="2">
    <source>
        <dbReference type="ARBA" id="ARBA00010869"/>
    </source>
</evidence>
<dbReference type="GO" id="GO:0006565">
    <property type="term" value="P:L-serine catabolic process"/>
    <property type="evidence" value="ECO:0007669"/>
    <property type="project" value="TreeGrafter"/>
</dbReference>
<evidence type="ECO:0000256" key="3">
    <source>
        <dbReference type="ARBA" id="ARBA00022898"/>
    </source>
</evidence>
<dbReference type="PANTHER" id="PTHR48078:SF6">
    <property type="entry name" value="L-THREONINE DEHYDRATASE CATABOLIC TDCB"/>
    <property type="match status" value="1"/>
</dbReference>
<dbReference type="EMBL" id="AP012603">
    <property type="protein sequence ID" value="BAM87767.1"/>
    <property type="molecule type" value="Genomic_DNA"/>
</dbReference>
<dbReference type="PANTHER" id="PTHR48078">
    <property type="entry name" value="THREONINE DEHYDRATASE, MITOCHONDRIAL-RELATED"/>
    <property type="match status" value="1"/>
</dbReference>
<evidence type="ECO:0000256" key="1">
    <source>
        <dbReference type="ARBA" id="ARBA00001933"/>
    </source>
</evidence>
<dbReference type="HOGENOM" id="CLU_021152_4_2_5"/>
<keyword evidence="4" id="KW-0456">Lyase</keyword>
<comment type="cofactor">
    <cofactor evidence="1">
        <name>pyridoxal 5'-phosphate</name>
        <dbReference type="ChEBI" id="CHEBI:597326"/>
    </cofactor>
</comment>
<dbReference type="KEGG" id="aol:S58_17600"/>
<dbReference type="GO" id="GO:0004794">
    <property type="term" value="F:threonine deaminase activity"/>
    <property type="evidence" value="ECO:0007669"/>
    <property type="project" value="TreeGrafter"/>
</dbReference>
<dbReference type="Pfam" id="PF00291">
    <property type="entry name" value="PALP"/>
    <property type="match status" value="1"/>
</dbReference>
<dbReference type="SUPFAM" id="SSF53686">
    <property type="entry name" value="Tryptophan synthase beta subunit-like PLP-dependent enzymes"/>
    <property type="match status" value="1"/>
</dbReference>
<dbReference type="eggNOG" id="COG1171">
    <property type="taxonomic scope" value="Bacteria"/>
</dbReference>
<dbReference type="InterPro" id="IPR000634">
    <property type="entry name" value="Ser/Thr_deHydtase_PyrdxlP-BS"/>
</dbReference>
<protein>
    <recommendedName>
        <fullName evidence="5">Tryptophan synthase beta chain-like PALP domain-containing protein</fullName>
    </recommendedName>
</protein>
<dbReference type="Proteomes" id="UP000011841">
    <property type="component" value="Chromosome"/>
</dbReference>
<dbReference type="AlphaFoldDB" id="M4Z494"/>
<accession>M4Z494</accession>
<dbReference type="Gene3D" id="3.40.50.1100">
    <property type="match status" value="2"/>
</dbReference>
<dbReference type="GO" id="GO:0003941">
    <property type="term" value="F:L-serine ammonia-lyase activity"/>
    <property type="evidence" value="ECO:0007669"/>
    <property type="project" value="TreeGrafter"/>
</dbReference>
<organism evidence="6 7">
    <name type="scientific">Bradyrhizobium oligotrophicum S58</name>
    <dbReference type="NCBI Taxonomy" id="1245469"/>
    <lineage>
        <taxon>Bacteria</taxon>
        <taxon>Pseudomonadati</taxon>
        <taxon>Pseudomonadota</taxon>
        <taxon>Alphaproteobacteria</taxon>
        <taxon>Hyphomicrobiales</taxon>
        <taxon>Nitrobacteraceae</taxon>
        <taxon>Bradyrhizobium</taxon>
    </lineage>
</organism>
<evidence type="ECO:0000256" key="4">
    <source>
        <dbReference type="ARBA" id="ARBA00023239"/>
    </source>
</evidence>
<evidence type="ECO:0000313" key="7">
    <source>
        <dbReference type="Proteomes" id="UP000011841"/>
    </source>
</evidence>
<dbReference type="GO" id="GO:0030170">
    <property type="term" value="F:pyridoxal phosphate binding"/>
    <property type="evidence" value="ECO:0007669"/>
    <property type="project" value="InterPro"/>
</dbReference>
<dbReference type="FunFam" id="3.40.50.1100:FF:000005">
    <property type="entry name" value="Threonine dehydratase catabolic"/>
    <property type="match status" value="1"/>
</dbReference>
<dbReference type="InterPro" id="IPR050147">
    <property type="entry name" value="Ser/Thr_Dehydratase"/>
</dbReference>
<evidence type="ECO:0000313" key="6">
    <source>
        <dbReference type="EMBL" id="BAM87767.1"/>
    </source>
</evidence>
<evidence type="ECO:0000259" key="5">
    <source>
        <dbReference type="Pfam" id="PF00291"/>
    </source>
</evidence>
<keyword evidence="3" id="KW-0663">Pyridoxal phosphate</keyword>
<dbReference type="PROSITE" id="PS00165">
    <property type="entry name" value="DEHYDRATASE_SER_THR"/>
    <property type="match status" value="1"/>
</dbReference>
<dbReference type="InterPro" id="IPR001926">
    <property type="entry name" value="TrpB-like_PALP"/>
</dbReference>
<feature type="domain" description="Tryptophan synthase beta chain-like PALP" evidence="5">
    <location>
        <begin position="13"/>
        <end position="300"/>
    </location>
</feature>
<gene>
    <name evidence="6" type="ORF">S58_17600</name>
</gene>